<dbReference type="Proteomes" id="UP001607157">
    <property type="component" value="Unassembled WGS sequence"/>
</dbReference>
<gene>
    <name evidence="2" type="ORF">ACGRVM_09030</name>
</gene>
<feature type="region of interest" description="Disordered" evidence="1">
    <location>
        <begin position="54"/>
        <end position="76"/>
    </location>
</feature>
<organism evidence="2 3">
    <name type="scientific">Roseovarius aquimarinus</name>
    <dbReference type="NCBI Taxonomy" id="1229156"/>
    <lineage>
        <taxon>Bacteria</taxon>
        <taxon>Pseudomonadati</taxon>
        <taxon>Pseudomonadota</taxon>
        <taxon>Alphaproteobacteria</taxon>
        <taxon>Rhodobacterales</taxon>
        <taxon>Roseobacteraceae</taxon>
        <taxon>Roseovarius</taxon>
    </lineage>
</organism>
<protein>
    <submittedName>
        <fullName evidence="2">DUF1178 family protein</fullName>
    </submittedName>
</protein>
<dbReference type="PIRSF" id="PIRSF032131">
    <property type="entry name" value="UCP032131"/>
    <property type="match status" value="1"/>
</dbReference>
<feature type="compositionally biased region" description="Basic and acidic residues" evidence="1">
    <location>
        <begin position="56"/>
        <end position="68"/>
    </location>
</feature>
<dbReference type="Pfam" id="PF06676">
    <property type="entry name" value="DUF1178"/>
    <property type="match status" value="1"/>
</dbReference>
<keyword evidence="3" id="KW-1185">Reference proteome</keyword>
<sequence length="149" mass="16260">MIKFSLKCSKDHRFDSWFQSADAYEKLASRGMIACAVCGDTDVSKTVMAPSVRPARTTEARLPKDAPRAHALAAPASPAEAAMAELRRRIEANSEYVGTDFARAARQMHEGEAPTRSIHGEAKPAEARKLIEDGVPILPLPFMPARKVN</sequence>
<evidence type="ECO:0000313" key="2">
    <source>
        <dbReference type="EMBL" id="MFH0254036.1"/>
    </source>
</evidence>
<dbReference type="EMBL" id="JBIHMM010000002">
    <property type="protein sequence ID" value="MFH0254036.1"/>
    <property type="molecule type" value="Genomic_DNA"/>
</dbReference>
<dbReference type="RefSeq" id="WP_377170677.1">
    <property type="nucleotide sequence ID" value="NZ_JBHTJC010000002.1"/>
</dbReference>
<evidence type="ECO:0000313" key="3">
    <source>
        <dbReference type="Proteomes" id="UP001607157"/>
    </source>
</evidence>
<comment type="caution">
    <text evidence="2">The sequence shown here is derived from an EMBL/GenBank/DDBJ whole genome shotgun (WGS) entry which is preliminary data.</text>
</comment>
<name>A0ABW7I7B0_9RHOB</name>
<accession>A0ABW7I7B0</accession>
<reference evidence="2 3" key="1">
    <citation type="submission" date="2024-10" db="EMBL/GenBank/DDBJ databases">
        <authorList>
            <person name="Yang X.-N."/>
        </authorList>
    </citation>
    <scope>NUCLEOTIDE SEQUENCE [LARGE SCALE GENOMIC DNA]</scope>
    <source>
        <strain evidence="2 3">CAU 1059</strain>
    </source>
</reference>
<proteinExistence type="predicted"/>
<dbReference type="InterPro" id="IPR009562">
    <property type="entry name" value="DUF1178"/>
</dbReference>
<evidence type="ECO:0000256" key="1">
    <source>
        <dbReference type="SAM" id="MobiDB-lite"/>
    </source>
</evidence>